<keyword evidence="1" id="KW-1133">Transmembrane helix</keyword>
<organism evidence="2 3">
    <name type="scientific">Segatella copri</name>
    <dbReference type="NCBI Taxonomy" id="165179"/>
    <lineage>
        <taxon>Bacteria</taxon>
        <taxon>Pseudomonadati</taxon>
        <taxon>Bacteroidota</taxon>
        <taxon>Bacteroidia</taxon>
        <taxon>Bacteroidales</taxon>
        <taxon>Prevotellaceae</taxon>
        <taxon>Segatella</taxon>
    </lineage>
</organism>
<sequence>MRDRTFHKRITLPVRLGMGLFTALAVYFFWVKTAILGILVAIVIVGMIERILHTTYTIRRVKPIDRDEEMDFLIIDEGRFSTNRNVPLCDVVRVESIRCFFGLDHCLLIEYGAGNMVTVQPDNEEGMKKAIEERIGGSL</sequence>
<evidence type="ECO:0000313" key="3">
    <source>
        <dbReference type="Proteomes" id="UP000384372"/>
    </source>
</evidence>
<name>A0A6A7W885_9BACT</name>
<accession>A0A6A7W885</accession>
<evidence type="ECO:0008006" key="4">
    <source>
        <dbReference type="Google" id="ProtNLM"/>
    </source>
</evidence>
<reference evidence="2 3" key="1">
    <citation type="submission" date="2019-09" db="EMBL/GenBank/DDBJ databases">
        <title>Distinct polysaccharide growth profiles of human intestinal Prevotella copri isolates.</title>
        <authorList>
            <person name="Fehlner-Peach H."/>
            <person name="Magnabosco C."/>
            <person name="Raghavan V."/>
            <person name="Scher J.U."/>
            <person name="Tett A."/>
            <person name="Cox L.M."/>
            <person name="Gottsegen C."/>
            <person name="Watters A."/>
            <person name="Wiltshire- Gordon J.D."/>
            <person name="Segata N."/>
            <person name="Bonneau R."/>
            <person name="Littman D.R."/>
        </authorList>
    </citation>
    <scope>NUCLEOTIDE SEQUENCE [LARGE SCALE GENOMIC DNA]</scope>
    <source>
        <strain evidence="3">iAQ1173</strain>
    </source>
</reference>
<comment type="caution">
    <text evidence="2">The sequence shown here is derived from an EMBL/GenBank/DDBJ whole genome shotgun (WGS) entry which is preliminary data.</text>
</comment>
<proteinExistence type="predicted"/>
<feature type="transmembrane region" description="Helical" evidence="1">
    <location>
        <begin position="12"/>
        <end position="29"/>
    </location>
</feature>
<feature type="transmembrane region" description="Helical" evidence="1">
    <location>
        <begin position="35"/>
        <end position="52"/>
    </location>
</feature>
<dbReference type="AlphaFoldDB" id="A0A6A7W885"/>
<gene>
    <name evidence="2" type="ORF">F7D20_01105</name>
</gene>
<evidence type="ECO:0000313" key="2">
    <source>
        <dbReference type="EMBL" id="MQP10586.1"/>
    </source>
</evidence>
<evidence type="ECO:0000256" key="1">
    <source>
        <dbReference type="SAM" id="Phobius"/>
    </source>
</evidence>
<protein>
    <recommendedName>
        <fullName evidence="4">PH domain-containing protein</fullName>
    </recommendedName>
</protein>
<dbReference type="Proteomes" id="UP000384372">
    <property type="component" value="Unassembled WGS sequence"/>
</dbReference>
<keyword evidence="3" id="KW-1185">Reference proteome</keyword>
<dbReference type="OrthoDB" id="1081386at2"/>
<keyword evidence="1" id="KW-0812">Transmembrane</keyword>
<keyword evidence="1" id="KW-0472">Membrane</keyword>
<dbReference type="RefSeq" id="WP_158462418.1">
    <property type="nucleotide sequence ID" value="NZ_VZAD01000013.1"/>
</dbReference>
<dbReference type="EMBL" id="VZAD01000013">
    <property type="protein sequence ID" value="MQP10586.1"/>
    <property type="molecule type" value="Genomic_DNA"/>
</dbReference>